<dbReference type="Proteomes" id="UP000236725">
    <property type="component" value="Unassembled WGS sequence"/>
</dbReference>
<evidence type="ECO:0000259" key="6">
    <source>
        <dbReference type="Pfam" id="PF07980"/>
    </source>
</evidence>
<dbReference type="Gene3D" id="1.25.40.390">
    <property type="match status" value="1"/>
</dbReference>
<dbReference type="AlphaFoldDB" id="A0A8G2BXP5"/>
<evidence type="ECO:0000256" key="4">
    <source>
        <dbReference type="ARBA" id="ARBA00023136"/>
    </source>
</evidence>
<dbReference type="Pfam" id="PF07980">
    <property type="entry name" value="SusD_RagB"/>
    <property type="match status" value="1"/>
</dbReference>
<comment type="subcellular location">
    <subcellularLocation>
        <location evidence="1">Cell outer membrane</location>
    </subcellularLocation>
</comment>
<name>A0A8G2BXP5_9BACT</name>
<accession>A0A8G2BXP5</accession>
<evidence type="ECO:0000259" key="7">
    <source>
        <dbReference type="Pfam" id="PF14322"/>
    </source>
</evidence>
<protein>
    <submittedName>
        <fullName evidence="8">Starch-binding associating with outer membrane</fullName>
    </submittedName>
</protein>
<proteinExistence type="inferred from homology"/>
<gene>
    <name evidence="8" type="ORF">SAMN05444001_1123</name>
</gene>
<dbReference type="EMBL" id="FNVS01000012">
    <property type="protein sequence ID" value="SEG00796.1"/>
    <property type="molecule type" value="Genomic_DNA"/>
</dbReference>
<feature type="domain" description="RagB/SusD" evidence="6">
    <location>
        <begin position="274"/>
        <end position="527"/>
    </location>
</feature>
<evidence type="ECO:0000313" key="9">
    <source>
        <dbReference type="Proteomes" id="UP000236725"/>
    </source>
</evidence>
<keyword evidence="3" id="KW-0732">Signal</keyword>
<organism evidence="8 9">
    <name type="scientific">Parabacteroides chinchillae</name>
    <dbReference type="NCBI Taxonomy" id="871327"/>
    <lineage>
        <taxon>Bacteria</taxon>
        <taxon>Pseudomonadati</taxon>
        <taxon>Bacteroidota</taxon>
        <taxon>Bacteroidia</taxon>
        <taxon>Bacteroidales</taxon>
        <taxon>Tannerellaceae</taxon>
        <taxon>Parabacteroides</taxon>
    </lineage>
</organism>
<dbReference type="Pfam" id="PF14322">
    <property type="entry name" value="SusD-like_3"/>
    <property type="match status" value="1"/>
</dbReference>
<dbReference type="SUPFAM" id="SSF48452">
    <property type="entry name" value="TPR-like"/>
    <property type="match status" value="1"/>
</dbReference>
<reference evidence="8 9" key="1">
    <citation type="submission" date="2016-10" db="EMBL/GenBank/DDBJ databases">
        <authorList>
            <person name="Varghese N."/>
            <person name="Submissions S."/>
        </authorList>
    </citation>
    <scope>NUCLEOTIDE SEQUENCE [LARGE SCALE GENOMIC DNA]</scope>
    <source>
        <strain evidence="8 9">DSM 29073</strain>
    </source>
</reference>
<keyword evidence="4" id="KW-0472">Membrane</keyword>
<feature type="domain" description="SusD-like N-terminal" evidence="7">
    <location>
        <begin position="41"/>
        <end position="222"/>
    </location>
</feature>
<dbReference type="PROSITE" id="PS51257">
    <property type="entry name" value="PROKAR_LIPOPROTEIN"/>
    <property type="match status" value="1"/>
</dbReference>
<dbReference type="RefSeq" id="WP_103983687.1">
    <property type="nucleotide sequence ID" value="NZ_FNVS01000012.1"/>
</dbReference>
<comment type="similarity">
    <text evidence="2">Belongs to the SusD family.</text>
</comment>
<evidence type="ECO:0000313" key="8">
    <source>
        <dbReference type="EMBL" id="SEG00796.1"/>
    </source>
</evidence>
<comment type="caution">
    <text evidence="8">The sequence shown here is derived from an EMBL/GenBank/DDBJ whole genome shotgun (WGS) entry which is preliminary data.</text>
</comment>
<dbReference type="InterPro" id="IPR033985">
    <property type="entry name" value="SusD-like_N"/>
</dbReference>
<evidence type="ECO:0000256" key="1">
    <source>
        <dbReference type="ARBA" id="ARBA00004442"/>
    </source>
</evidence>
<keyword evidence="9" id="KW-1185">Reference proteome</keyword>
<evidence type="ECO:0000256" key="5">
    <source>
        <dbReference type="ARBA" id="ARBA00023237"/>
    </source>
</evidence>
<evidence type="ECO:0000256" key="3">
    <source>
        <dbReference type="ARBA" id="ARBA00022729"/>
    </source>
</evidence>
<sequence>MKKIAIWALAAVTLMTSCDLDRFPYDKYSKDKIDADKVAAFDILLNGCYAKLKSASDVFHRTGEYPGDNICKDKPTTNPFGTYITYQHTVNNSQLSSTWNNAYNIISQTSDLMKMANEGESPEIDQKLGEAYYMRGLMYFYLCRVFGRPYYQEPEKNMGVPIVNGMPDDIANLQLPDRSSVKDTYAQAINDLKKAESLMTTYTSASYASKYAAQAMLAKIYMYMSGTFENPNTDYAKESLKYADDVINSGKFSLLSRTSFMRYNELAPDDASQTETIFAVKFISSDITSYTSAIGSMYATINEVGWGEIYASAKYLDILYETGRGNDAREAFIHPDYKLDDKGNKTRNFRFVANVVANGKVSGYTYKQCDVKVGSDGKLVAAVLDSKEYPLTLLDEASRKYSIVYEGTTYYGYDDYFMNTSQGHPKFFNYKCSMQEGVSHLYSPIISRLGEVYLIRAEANAKLGNYADALKDLNTVRERSIVNGGYQTLNASNAHQLIMKERQLELAFEADRGFDVYRVGDTMTRHYPGYHDGTIEFLATSPLVVQYIPKSEIDAYPGTLTQNP</sequence>
<evidence type="ECO:0000256" key="2">
    <source>
        <dbReference type="ARBA" id="ARBA00006275"/>
    </source>
</evidence>
<dbReference type="InterPro" id="IPR011990">
    <property type="entry name" value="TPR-like_helical_dom_sf"/>
</dbReference>
<keyword evidence="5" id="KW-0998">Cell outer membrane</keyword>
<dbReference type="GO" id="GO:0009279">
    <property type="term" value="C:cell outer membrane"/>
    <property type="evidence" value="ECO:0007669"/>
    <property type="project" value="UniProtKB-SubCell"/>
</dbReference>
<dbReference type="InterPro" id="IPR012944">
    <property type="entry name" value="SusD_RagB_dom"/>
</dbReference>